<dbReference type="KEGG" id="ash:AL1_23860"/>
<protein>
    <recommendedName>
        <fullName evidence="7">Core-binding (CB) domain-containing protein</fullName>
    </recommendedName>
</protein>
<name>D4INW2_9BACT</name>
<dbReference type="GO" id="GO:0015074">
    <property type="term" value="P:DNA integration"/>
    <property type="evidence" value="ECO:0007669"/>
    <property type="project" value="InterPro"/>
</dbReference>
<evidence type="ECO:0000259" key="4">
    <source>
        <dbReference type="Pfam" id="PF17293"/>
    </source>
</evidence>
<sequence length="428" mass="49258">MATGVSILCYKSKTLANGAHPLMIRLCKDGKKKYVSLGVAVLPQFWDFEKNKPKRNCPNKIVIDKLIASKMAEYNVLVVDMMAERKEYTPRSLAQAVEQKTQGRTVAEMYGRLFAEMKKMERLGNLAVYKYSFNSLMSYTRNKLDIPFREIDCVWLKRYEEWLHARGCKDTTISQLFRTLRSVFNKAIEQDVIKQDAYPFNRFKINKFDIHTEKRSISKEEVQRILALELSDSGFYMGLAKDLFLFSYFGAGINFSDIALLRFCNLKDGRVCYVRKKTGKSISFPLNDISAKIVEKYASPFGNDRDYIFPILDAAVHRTEQQKRDRIRKCRRAGQDDVVLTDDVGDAGSAQGFVEQLGNRFRRFGDFYGDVVRQVALVGDPVGGLRFDLLNQSFQAGYVFNADRSLLGRRRRLHFPPPRNKECQACCQ</sequence>
<dbReference type="OrthoDB" id="1094492at2"/>
<evidence type="ECO:0000256" key="2">
    <source>
        <dbReference type="ARBA" id="ARBA00023172"/>
    </source>
</evidence>
<evidence type="ECO:0000259" key="3">
    <source>
        <dbReference type="Pfam" id="PF13102"/>
    </source>
</evidence>
<dbReference type="InterPro" id="IPR011010">
    <property type="entry name" value="DNA_brk_join_enz"/>
</dbReference>
<evidence type="ECO:0000313" key="6">
    <source>
        <dbReference type="Proteomes" id="UP000008794"/>
    </source>
</evidence>
<reference evidence="5 6" key="1">
    <citation type="submission" date="2010-03" db="EMBL/GenBank/DDBJ databases">
        <title>The genome sequence of Alistipes shahii WAL 8301.</title>
        <authorList>
            <consortium name="metaHIT consortium -- http://www.metahit.eu/"/>
            <person name="Pajon A."/>
            <person name="Turner K."/>
            <person name="Parkhill J."/>
        </authorList>
    </citation>
    <scope>NUCLEOTIDE SEQUENCE [LARGE SCALE GENOMIC DNA]</scope>
    <source>
        <strain evidence="5 6">WAL 8301</strain>
    </source>
</reference>
<dbReference type="AlphaFoldDB" id="D4INW2"/>
<accession>D4INW2</accession>
<dbReference type="Proteomes" id="UP000008794">
    <property type="component" value="Chromosome"/>
</dbReference>
<dbReference type="Pfam" id="PF13102">
    <property type="entry name" value="Phage_int_SAM_5"/>
    <property type="match status" value="1"/>
</dbReference>
<dbReference type="HOGENOM" id="CLU_033139_0_1_10"/>
<dbReference type="InterPro" id="IPR025269">
    <property type="entry name" value="SAM-like_dom"/>
</dbReference>
<reference evidence="5 6" key="2">
    <citation type="submission" date="2010-03" db="EMBL/GenBank/DDBJ databases">
        <authorList>
            <person name="Pajon A."/>
        </authorList>
    </citation>
    <scope>NUCLEOTIDE SEQUENCE [LARGE SCALE GENOMIC DNA]</scope>
    <source>
        <strain evidence="5 6">WAL 8301</strain>
    </source>
</reference>
<feature type="domain" description="Arm DNA-binding" evidence="4">
    <location>
        <begin position="9"/>
        <end position="92"/>
    </location>
</feature>
<dbReference type="Pfam" id="PF17293">
    <property type="entry name" value="Arm-DNA-bind_5"/>
    <property type="match status" value="1"/>
</dbReference>
<dbReference type="InterPro" id="IPR035386">
    <property type="entry name" value="Arm-DNA-bind_5"/>
</dbReference>
<dbReference type="InterPro" id="IPR010998">
    <property type="entry name" value="Integrase_recombinase_N"/>
</dbReference>
<evidence type="ECO:0000313" key="5">
    <source>
        <dbReference type="EMBL" id="CBK64624.1"/>
    </source>
</evidence>
<proteinExistence type="predicted"/>
<dbReference type="Gene3D" id="1.10.150.130">
    <property type="match status" value="1"/>
</dbReference>
<dbReference type="STRING" id="717959.AL1_23860"/>
<dbReference type="RefSeq" id="WP_015547438.1">
    <property type="nucleotide sequence ID" value="NC_021030.1"/>
</dbReference>
<dbReference type="InterPro" id="IPR013762">
    <property type="entry name" value="Integrase-like_cat_sf"/>
</dbReference>
<dbReference type="PATRIC" id="fig|717959.3.peg.875"/>
<keyword evidence="1" id="KW-0238">DNA-binding</keyword>
<evidence type="ECO:0000256" key="1">
    <source>
        <dbReference type="ARBA" id="ARBA00023125"/>
    </source>
</evidence>
<dbReference type="Gene3D" id="1.10.443.10">
    <property type="entry name" value="Intergrase catalytic core"/>
    <property type="match status" value="1"/>
</dbReference>
<keyword evidence="6" id="KW-1185">Reference proteome</keyword>
<dbReference type="EMBL" id="FP929032">
    <property type="protein sequence ID" value="CBK64624.1"/>
    <property type="molecule type" value="Genomic_DNA"/>
</dbReference>
<feature type="domain" description="Phage integrase SAM-like" evidence="3">
    <location>
        <begin position="110"/>
        <end position="202"/>
    </location>
</feature>
<evidence type="ECO:0008006" key="7">
    <source>
        <dbReference type="Google" id="ProtNLM"/>
    </source>
</evidence>
<dbReference type="GO" id="GO:0003677">
    <property type="term" value="F:DNA binding"/>
    <property type="evidence" value="ECO:0007669"/>
    <property type="project" value="UniProtKB-KW"/>
</dbReference>
<dbReference type="SUPFAM" id="SSF56349">
    <property type="entry name" value="DNA breaking-rejoining enzymes"/>
    <property type="match status" value="1"/>
</dbReference>
<organism evidence="5 6">
    <name type="scientific">Alistipes shahii WAL 8301</name>
    <dbReference type="NCBI Taxonomy" id="717959"/>
    <lineage>
        <taxon>Bacteria</taxon>
        <taxon>Pseudomonadati</taxon>
        <taxon>Bacteroidota</taxon>
        <taxon>Bacteroidia</taxon>
        <taxon>Bacteroidales</taxon>
        <taxon>Rikenellaceae</taxon>
        <taxon>Alistipes</taxon>
    </lineage>
</organism>
<dbReference type="BioCyc" id="ASHA717959:AL1_RS16155-MONOMER"/>
<keyword evidence="2" id="KW-0233">DNA recombination</keyword>
<dbReference type="GeneID" id="92757550"/>
<gene>
    <name evidence="5" type="ORF">AL1_23860</name>
</gene>
<dbReference type="GO" id="GO:0006310">
    <property type="term" value="P:DNA recombination"/>
    <property type="evidence" value="ECO:0007669"/>
    <property type="project" value="UniProtKB-KW"/>
</dbReference>